<organism evidence="2 3">
    <name type="scientific">Mucilaginibacter pedocola</name>
    <dbReference type="NCBI Taxonomy" id="1792845"/>
    <lineage>
        <taxon>Bacteria</taxon>
        <taxon>Pseudomonadati</taxon>
        <taxon>Bacteroidota</taxon>
        <taxon>Sphingobacteriia</taxon>
        <taxon>Sphingobacteriales</taxon>
        <taxon>Sphingobacteriaceae</taxon>
        <taxon>Mucilaginibacter</taxon>
    </lineage>
</organism>
<dbReference type="AlphaFoldDB" id="A0A1S9PGD0"/>
<feature type="transmembrane region" description="Helical" evidence="1">
    <location>
        <begin position="100"/>
        <end position="121"/>
    </location>
</feature>
<evidence type="ECO:0000256" key="1">
    <source>
        <dbReference type="SAM" id="Phobius"/>
    </source>
</evidence>
<feature type="transmembrane region" description="Helical" evidence="1">
    <location>
        <begin position="370"/>
        <end position="389"/>
    </location>
</feature>
<name>A0A1S9PGD0_9SPHI</name>
<dbReference type="Proteomes" id="UP000189739">
    <property type="component" value="Unassembled WGS sequence"/>
</dbReference>
<keyword evidence="1" id="KW-1133">Transmembrane helix</keyword>
<evidence type="ECO:0000313" key="3">
    <source>
        <dbReference type="Proteomes" id="UP000189739"/>
    </source>
</evidence>
<keyword evidence="3" id="KW-1185">Reference proteome</keyword>
<feature type="transmembrane region" description="Helical" evidence="1">
    <location>
        <begin position="401"/>
        <end position="418"/>
    </location>
</feature>
<feature type="transmembrane region" description="Helical" evidence="1">
    <location>
        <begin position="343"/>
        <end position="364"/>
    </location>
</feature>
<accession>A0A1S9PGD0</accession>
<keyword evidence="1" id="KW-0472">Membrane</keyword>
<keyword evidence="1" id="KW-0812">Transmembrane</keyword>
<feature type="transmembrane region" description="Helical" evidence="1">
    <location>
        <begin position="459"/>
        <end position="486"/>
    </location>
</feature>
<feature type="transmembrane region" description="Helical" evidence="1">
    <location>
        <begin position="29"/>
        <end position="50"/>
    </location>
</feature>
<feature type="transmembrane region" description="Helical" evidence="1">
    <location>
        <begin position="62"/>
        <end position="80"/>
    </location>
</feature>
<evidence type="ECO:0000313" key="2">
    <source>
        <dbReference type="EMBL" id="OOQ59999.1"/>
    </source>
</evidence>
<proteinExistence type="predicted"/>
<comment type="caution">
    <text evidence="2">The sequence shown here is derived from an EMBL/GenBank/DDBJ whole genome shotgun (WGS) entry which is preliminary data.</text>
</comment>
<protein>
    <submittedName>
        <fullName evidence="2">Uncharacterized protein</fullName>
    </submittedName>
</protein>
<dbReference type="STRING" id="1792845.BC343_27095"/>
<feature type="transmembrane region" description="Helical" evidence="1">
    <location>
        <begin position="424"/>
        <end position="447"/>
    </location>
</feature>
<dbReference type="EMBL" id="MBTF01000010">
    <property type="protein sequence ID" value="OOQ59999.1"/>
    <property type="molecule type" value="Genomic_DNA"/>
</dbReference>
<gene>
    <name evidence="2" type="ORF">BC343_27095</name>
</gene>
<reference evidence="2 3" key="1">
    <citation type="submission" date="2016-07" db="EMBL/GenBank/DDBJ databases">
        <title>Genomic analysis of zinc-resistant bacterium Mucilaginibacter pedocola TBZ30.</title>
        <authorList>
            <person name="Huang J."/>
            <person name="Tang J."/>
        </authorList>
    </citation>
    <scope>NUCLEOTIDE SEQUENCE [LARGE SCALE GENOMIC DNA]</scope>
    <source>
        <strain evidence="2 3">TBZ30</strain>
    </source>
</reference>
<sequence length="499" mass="57655">MKLYSPWALLKVIDNYLLIHTPTLWATKLHYLIFNGLFWFCIIYFGTERLPVDYESIVDPEYFMIFLSLSALFFFLVWLFDTHILSYQKFHGITGPMYFLKVLLTVYIALFITALAFVFPYNGFVNKVHKKYVDDSLPVLNLEKFKTLISYNLDILKNPDKDYLERGKRPIDIQLDFGTSMSDSLHSFRKSYSSFVNNQHVVETYLTQASLGIDSFTVYSARNLMIPHFSKWASPNLANSLYQINYEIYKQKVIKSNLYRDSIIVKTYYGLNKAGEIKNTFSFYIYKSPFSNYYRYCDSSAIHASLLIDEMIVVMKEKNALKRMEKLNIMVTKIQPIGQISYIGFYISFGIGLAIAISGFFRTFFLSDDLALPAMLLLMSGLALGLFYPKAGWLLITHPKYIPIIFIASFSFVFLMSTRSNKNVFITAAVVIVSLLPLFLIILMIITAAVDIRSSQNSVFYLQIIGNSALFLNTAVIVLIFFPWFIMKSLYRFSILPNK</sequence>